<dbReference type="InterPro" id="IPR029063">
    <property type="entry name" value="SAM-dependent_MTases_sf"/>
</dbReference>
<dbReference type="EMBL" id="JBHSMF010000009">
    <property type="protein sequence ID" value="MFC5498611.1"/>
    <property type="molecule type" value="Genomic_DNA"/>
</dbReference>
<dbReference type="Proteomes" id="UP001596037">
    <property type="component" value="Unassembled WGS sequence"/>
</dbReference>
<keyword evidence="2" id="KW-0808">Transferase</keyword>
<comment type="caution">
    <text evidence="2">The sequence shown here is derived from an EMBL/GenBank/DDBJ whole genome shotgun (WGS) entry which is preliminary data.</text>
</comment>
<sequence length="279" mass="29657">MQLSLSGSERFLAGFHDADPGVTSRAFARLPARMADCTFPSSYECLAAVVPSGPGTLVDLACGDGYLLALLAARRQAGLSLVGIDLSAGELAAARRRLGPAVLLHQARAQALPLADASADTVLCHMALMLLDDAPRVLEEVRRVLKPGGVFAVVVGGGAAASPAHEVVVSLLRQSRKLPEFESLRLGDSRLYAPDGIAELFGPAFGLPAIDDILLLRRSGPDGLWDWFSGLYNMAWLGPADRAAIGPRFVQEVAPLCNADGKMEHRVMLRRITARRGLD</sequence>
<evidence type="ECO:0000259" key="1">
    <source>
        <dbReference type="Pfam" id="PF08241"/>
    </source>
</evidence>
<dbReference type="Pfam" id="PF08241">
    <property type="entry name" value="Methyltransf_11"/>
    <property type="match status" value="1"/>
</dbReference>
<organism evidence="2 3">
    <name type="scientific">Caenimonas terrae</name>
    <dbReference type="NCBI Taxonomy" id="696074"/>
    <lineage>
        <taxon>Bacteria</taxon>
        <taxon>Pseudomonadati</taxon>
        <taxon>Pseudomonadota</taxon>
        <taxon>Betaproteobacteria</taxon>
        <taxon>Burkholderiales</taxon>
        <taxon>Comamonadaceae</taxon>
        <taxon>Caenimonas</taxon>
    </lineage>
</organism>
<reference evidence="3" key="1">
    <citation type="journal article" date="2019" name="Int. J. Syst. Evol. Microbiol.">
        <title>The Global Catalogue of Microorganisms (GCM) 10K type strain sequencing project: providing services to taxonomists for standard genome sequencing and annotation.</title>
        <authorList>
            <consortium name="The Broad Institute Genomics Platform"/>
            <consortium name="The Broad Institute Genome Sequencing Center for Infectious Disease"/>
            <person name="Wu L."/>
            <person name="Ma J."/>
        </authorList>
    </citation>
    <scope>NUCLEOTIDE SEQUENCE [LARGE SCALE GENOMIC DNA]</scope>
    <source>
        <strain evidence="3">CCUG 57401</strain>
    </source>
</reference>
<evidence type="ECO:0000313" key="3">
    <source>
        <dbReference type="Proteomes" id="UP001596037"/>
    </source>
</evidence>
<accession>A0ABW0NF84</accession>
<keyword evidence="3" id="KW-1185">Reference proteome</keyword>
<proteinExistence type="predicted"/>
<protein>
    <submittedName>
        <fullName evidence="2">Class I SAM-dependent methyltransferase</fullName>
        <ecNumber evidence="2">2.1.1.-</ecNumber>
    </submittedName>
</protein>
<dbReference type="Gene3D" id="3.40.50.150">
    <property type="entry name" value="Vaccinia Virus protein VP39"/>
    <property type="match status" value="1"/>
</dbReference>
<evidence type="ECO:0000313" key="2">
    <source>
        <dbReference type="EMBL" id="MFC5498611.1"/>
    </source>
</evidence>
<dbReference type="InterPro" id="IPR013216">
    <property type="entry name" value="Methyltransf_11"/>
</dbReference>
<dbReference type="SUPFAM" id="SSF53335">
    <property type="entry name" value="S-adenosyl-L-methionine-dependent methyltransferases"/>
    <property type="match status" value="1"/>
</dbReference>
<keyword evidence="2" id="KW-0489">Methyltransferase</keyword>
<name>A0ABW0NF84_9BURK</name>
<dbReference type="EC" id="2.1.1.-" evidence="2"/>
<gene>
    <name evidence="2" type="ORF">ACFPOE_13775</name>
</gene>
<feature type="domain" description="Methyltransferase type 11" evidence="1">
    <location>
        <begin position="58"/>
        <end position="152"/>
    </location>
</feature>
<dbReference type="GO" id="GO:0008168">
    <property type="term" value="F:methyltransferase activity"/>
    <property type="evidence" value="ECO:0007669"/>
    <property type="project" value="UniProtKB-KW"/>
</dbReference>
<dbReference type="InterPro" id="IPR050508">
    <property type="entry name" value="Methyltransf_Superfamily"/>
</dbReference>
<dbReference type="GO" id="GO:0032259">
    <property type="term" value="P:methylation"/>
    <property type="evidence" value="ECO:0007669"/>
    <property type="project" value="UniProtKB-KW"/>
</dbReference>
<dbReference type="RefSeq" id="WP_376850699.1">
    <property type="nucleotide sequence ID" value="NZ_JBHSMF010000009.1"/>
</dbReference>
<dbReference type="CDD" id="cd02440">
    <property type="entry name" value="AdoMet_MTases"/>
    <property type="match status" value="1"/>
</dbReference>
<dbReference type="PANTHER" id="PTHR42912">
    <property type="entry name" value="METHYLTRANSFERASE"/>
    <property type="match status" value="1"/>
</dbReference>